<accession>H6WBE7</accession>
<protein>
    <submittedName>
        <fullName evidence="2">Uncharacterized protein</fullName>
    </submittedName>
</protein>
<sequence length="103" mass="11937">MERSQNLADFIAIHNAIIRGQKNDSKIWIYILIGIIIIMGIIILYLISKPIIVNNAYEKLLKTIESKNKETNINTDKITPIINNPPVNIYDDFTNRYQNPSFF</sequence>
<organism evidence="2">
    <name type="scientific">Moumouvirus sp. 'Monve'</name>
    <dbReference type="NCBI Taxonomy" id="1128131"/>
    <lineage>
        <taxon>Viruses</taxon>
        <taxon>Varidnaviria</taxon>
        <taxon>Bamfordvirae</taxon>
        <taxon>Nucleocytoviricota</taxon>
        <taxon>Megaviricetes</taxon>
        <taxon>Imitervirales</taxon>
        <taxon>Mimiviridae</taxon>
        <taxon>Megamimivirinae</taxon>
        <taxon>Moumouvirus</taxon>
    </lineage>
</organism>
<name>H6WBE7_9VIRU</name>
<gene>
    <name evidence="2" type="ORF">tv_L3</name>
</gene>
<reference evidence="2" key="1">
    <citation type="journal article" date="2012" name="Proc. Natl. Acad. Sci. U.S.A.">
        <title>Provirophages and transpovirons as the diverse mobilome of giant viruses.</title>
        <authorList>
            <person name="Desnues C."/>
            <person name="La Scola B."/>
            <person name="Yutin N."/>
            <person name="Fournous G."/>
            <person name="Robert C."/>
            <person name="Azza S."/>
            <person name="Jardot P."/>
            <person name="Monteil S."/>
            <person name="Campocasso A."/>
            <person name="Koonin E.V."/>
            <person name="Raoult D."/>
        </authorList>
    </citation>
    <scope>NUCLEOTIDE SEQUENCE</scope>
</reference>
<keyword evidence="1" id="KW-1133">Transmembrane helix</keyword>
<feature type="transmembrane region" description="Helical" evidence="1">
    <location>
        <begin position="27"/>
        <end position="47"/>
    </location>
</feature>
<keyword evidence="1" id="KW-0472">Membrane</keyword>
<keyword evidence="1" id="KW-0812">Transmembrane</keyword>
<evidence type="ECO:0000256" key="1">
    <source>
        <dbReference type="SAM" id="Phobius"/>
    </source>
</evidence>
<dbReference type="EMBL" id="JQ063129">
    <property type="protein sequence ID" value="AEY99261.1"/>
    <property type="molecule type" value="Genomic_DNA"/>
</dbReference>
<proteinExistence type="predicted"/>
<evidence type="ECO:0000313" key="2">
    <source>
        <dbReference type="EMBL" id="AEY99261.1"/>
    </source>
</evidence>